<reference evidence="1 2" key="1">
    <citation type="journal article" date="2011" name="PLoS Genet.">
        <title>Azospirillum genomes reveal transition of bacteria from aquatic to terrestrial environments.</title>
        <authorList>
            <person name="Wisniewski-Dye F."/>
            <person name="Borziak K."/>
            <person name="Khalsa-Moyers G."/>
            <person name="Alexandre G."/>
            <person name="Sukharnikov L.O."/>
            <person name="Wuichet K."/>
            <person name="Hurst G.B."/>
            <person name="McDonald W.H."/>
            <person name="Robertson J.S."/>
            <person name="Barbe V."/>
            <person name="Calteau A."/>
            <person name="Rouy Z."/>
            <person name="Mangenot S."/>
            <person name="Prigent-Combaret C."/>
            <person name="Normand P."/>
            <person name="Boyer M."/>
            <person name="Siguier P."/>
            <person name="Dessaux Y."/>
            <person name="Elmerich C."/>
            <person name="Condemine G."/>
            <person name="Krishnen G."/>
            <person name="Kennedy I."/>
            <person name="Paterson A.H."/>
            <person name="Gonzalez V."/>
            <person name="Mavingui P."/>
            <person name="Zhulin I.B."/>
        </authorList>
    </citation>
    <scope>NUCLEOTIDE SEQUENCE [LARGE SCALE GENOMIC DNA]</scope>
    <source>
        <strain evidence="1 2">Sp245</strain>
    </source>
</reference>
<evidence type="ECO:0000313" key="1">
    <source>
        <dbReference type="EMBL" id="CCC96255.1"/>
    </source>
</evidence>
<keyword evidence="2" id="KW-1185">Reference proteome</keyword>
<protein>
    <submittedName>
        <fullName evidence="1">Uncharacterized protein</fullName>
    </submittedName>
</protein>
<organism evidence="1 2">
    <name type="scientific">Azospirillum baldaniorum</name>
    <dbReference type="NCBI Taxonomy" id="1064539"/>
    <lineage>
        <taxon>Bacteria</taxon>
        <taxon>Pseudomonadati</taxon>
        <taxon>Pseudomonadota</taxon>
        <taxon>Alphaproteobacteria</taxon>
        <taxon>Rhodospirillales</taxon>
        <taxon>Azospirillaceae</taxon>
        <taxon>Azospirillum</taxon>
    </lineage>
</organism>
<gene>
    <name evidence="1" type="ORF">AZOBR_10042</name>
</gene>
<accession>A0A9P1JMK7</accession>
<dbReference type="KEGG" id="abs:AZOBR_10042"/>
<sequence length="24" mass="2582">MHPPDRPNAFSEAPAIAFPCRVTG</sequence>
<proteinExistence type="predicted"/>
<name>A0A9P1JMK7_9PROT</name>
<dbReference type="Proteomes" id="UP000007319">
    <property type="component" value="Chromosome"/>
</dbReference>
<evidence type="ECO:0000313" key="2">
    <source>
        <dbReference type="Proteomes" id="UP000007319"/>
    </source>
</evidence>
<dbReference type="AlphaFoldDB" id="A0A9P1JMK7"/>
<dbReference type="EMBL" id="HE577327">
    <property type="protein sequence ID" value="CCC96255.1"/>
    <property type="molecule type" value="Genomic_DNA"/>
</dbReference>